<comment type="similarity">
    <text evidence="7">Belongs to the binding-protein-dependent transport system permease family.</text>
</comment>
<accession>A0AAU7LS67</accession>
<keyword evidence="2 7" id="KW-0813">Transport</keyword>
<evidence type="ECO:0000259" key="8">
    <source>
        <dbReference type="PROSITE" id="PS50928"/>
    </source>
</evidence>
<keyword evidence="4 7" id="KW-0812">Transmembrane</keyword>
<dbReference type="AlphaFoldDB" id="A0AAU7LS67"/>
<dbReference type="EMBL" id="CP157675">
    <property type="protein sequence ID" value="XBP70481.1"/>
    <property type="molecule type" value="Genomic_DNA"/>
</dbReference>
<feature type="transmembrane region" description="Helical" evidence="7">
    <location>
        <begin position="280"/>
        <end position="300"/>
    </location>
</feature>
<dbReference type="PANTHER" id="PTHR30193:SF37">
    <property type="entry name" value="INNER MEMBRANE ABC TRANSPORTER PERMEASE PROTEIN YCJO"/>
    <property type="match status" value="1"/>
</dbReference>
<dbReference type="InterPro" id="IPR035906">
    <property type="entry name" value="MetI-like_sf"/>
</dbReference>
<evidence type="ECO:0000256" key="6">
    <source>
        <dbReference type="ARBA" id="ARBA00023136"/>
    </source>
</evidence>
<protein>
    <submittedName>
        <fullName evidence="9">Sugar ABC transporter permease</fullName>
    </submittedName>
</protein>
<reference evidence="9" key="1">
    <citation type="submission" date="2024-05" db="EMBL/GenBank/DDBJ databases">
        <authorList>
            <person name="Bunk B."/>
            <person name="Swiderski J."/>
            <person name="Sproer C."/>
            <person name="Thiel V."/>
        </authorList>
    </citation>
    <scope>NUCLEOTIDE SEQUENCE</scope>
    <source>
        <strain evidence="9">DSM 17735</strain>
    </source>
</reference>
<dbReference type="Gene3D" id="1.10.3720.10">
    <property type="entry name" value="MetI-like"/>
    <property type="match status" value="1"/>
</dbReference>
<feature type="domain" description="ABC transmembrane type-1" evidence="8">
    <location>
        <begin position="83"/>
        <end position="301"/>
    </location>
</feature>
<dbReference type="InterPro" id="IPR000515">
    <property type="entry name" value="MetI-like"/>
</dbReference>
<evidence type="ECO:0000256" key="1">
    <source>
        <dbReference type="ARBA" id="ARBA00004651"/>
    </source>
</evidence>
<dbReference type="PANTHER" id="PTHR30193">
    <property type="entry name" value="ABC TRANSPORTER PERMEASE PROTEIN"/>
    <property type="match status" value="1"/>
</dbReference>
<dbReference type="CDD" id="cd06261">
    <property type="entry name" value="TM_PBP2"/>
    <property type="match status" value="1"/>
</dbReference>
<feature type="transmembrane region" description="Helical" evidence="7">
    <location>
        <begin position="20"/>
        <end position="47"/>
    </location>
</feature>
<gene>
    <name evidence="9" type="ORF">ABLV49_01170</name>
</gene>
<dbReference type="PROSITE" id="PS50928">
    <property type="entry name" value="ABC_TM1"/>
    <property type="match status" value="1"/>
</dbReference>
<dbReference type="Pfam" id="PF00528">
    <property type="entry name" value="BPD_transp_1"/>
    <property type="match status" value="1"/>
</dbReference>
<dbReference type="GO" id="GO:0005886">
    <property type="term" value="C:plasma membrane"/>
    <property type="evidence" value="ECO:0007669"/>
    <property type="project" value="UniProtKB-SubCell"/>
</dbReference>
<dbReference type="SUPFAM" id="SSF161098">
    <property type="entry name" value="MetI-like"/>
    <property type="match status" value="1"/>
</dbReference>
<keyword evidence="6 7" id="KW-0472">Membrane</keyword>
<evidence type="ECO:0000256" key="3">
    <source>
        <dbReference type="ARBA" id="ARBA00022475"/>
    </source>
</evidence>
<evidence type="ECO:0000313" key="9">
    <source>
        <dbReference type="EMBL" id="XBP70481.1"/>
    </source>
</evidence>
<evidence type="ECO:0000256" key="2">
    <source>
        <dbReference type="ARBA" id="ARBA00022448"/>
    </source>
</evidence>
<dbReference type="RefSeq" id="WP_349279849.1">
    <property type="nucleotide sequence ID" value="NZ_CBCSCU010000028.1"/>
</dbReference>
<organism evidence="9">
    <name type="scientific">Polaromonas hydrogenivorans</name>
    <dbReference type="NCBI Taxonomy" id="335476"/>
    <lineage>
        <taxon>Bacteria</taxon>
        <taxon>Pseudomonadati</taxon>
        <taxon>Pseudomonadota</taxon>
        <taxon>Betaproteobacteria</taxon>
        <taxon>Burkholderiales</taxon>
        <taxon>Comamonadaceae</taxon>
        <taxon>Polaromonas</taxon>
    </lineage>
</organism>
<dbReference type="InterPro" id="IPR051393">
    <property type="entry name" value="ABC_transporter_permease"/>
</dbReference>
<keyword evidence="5 7" id="KW-1133">Transmembrane helix</keyword>
<feature type="transmembrane region" description="Helical" evidence="7">
    <location>
        <begin position="120"/>
        <end position="141"/>
    </location>
</feature>
<name>A0AAU7LS67_9BURK</name>
<evidence type="ECO:0000256" key="5">
    <source>
        <dbReference type="ARBA" id="ARBA00022989"/>
    </source>
</evidence>
<proteinExistence type="inferred from homology"/>
<evidence type="ECO:0000256" key="7">
    <source>
        <dbReference type="RuleBase" id="RU363032"/>
    </source>
</evidence>
<dbReference type="GO" id="GO:0055085">
    <property type="term" value="P:transmembrane transport"/>
    <property type="evidence" value="ECO:0007669"/>
    <property type="project" value="InterPro"/>
</dbReference>
<feature type="transmembrane region" description="Helical" evidence="7">
    <location>
        <begin position="87"/>
        <end position="108"/>
    </location>
</feature>
<evidence type="ECO:0000256" key="4">
    <source>
        <dbReference type="ARBA" id="ARBA00022692"/>
    </source>
</evidence>
<comment type="subcellular location">
    <subcellularLocation>
        <location evidence="1 7">Cell membrane</location>
        <topology evidence="1 7">Multi-pass membrane protein</topology>
    </subcellularLocation>
</comment>
<sequence length="312" mass="34425">MTFIDRQVSVKPPRFTSYQLTPWFFAAPALVLLFVFLILPFALAFVFSFTDQRLIGNDELGTSFVGVRNYMRLFEDDSFWAALRNNFLFVGVVAPLQSLAALGLALLVNQALAGTRFFRTIYFMPVATTMAVVAVVWSLLYSPDAGVINRLVGLLSFGAIGPQDWLRDPALVMPAVMVLSIWQGVGFQMLVFLAGLQSISGDLYEAAKLDGATPSKQFRYITLPMLKNTTIFVLVTTTIQAFQLFTQVQIIQASGASAPVDSFRTMVMLMVHEGFGNGKIGYASGVSVVFFVIVLTVSLVQRIVLREERAVQ</sequence>
<feature type="transmembrane region" description="Helical" evidence="7">
    <location>
        <begin position="178"/>
        <end position="199"/>
    </location>
</feature>
<keyword evidence="3" id="KW-1003">Cell membrane</keyword>